<dbReference type="GO" id="GO:0051015">
    <property type="term" value="F:actin filament binding"/>
    <property type="evidence" value="ECO:0007669"/>
    <property type="project" value="TreeGrafter"/>
</dbReference>
<sequence length="83" mass="9509">MINYRLVVKTALKLLLVFIEYTDHNALLLMTAVTNIDKANNRPDWYALMRVLNEKDANDVEMLTYGMTVINKTLNGVADQVHI</sequence>
<protein>
    <recommendedName>
        <fullName evidence="1">FHOD1/3-like FH3 domain-containing protein</fullName>
    </recommendedName>
</protein>
<dbReference type="EMBL" id="UYWW01004077">
    <property type="protein sequence ID" value="VDM13259.1"/>
    <property type="molecule type" value="Genomic_DNA"/>
</dbReference>
<dbReference type="GO" id="GO:0005856">
    <property type="term" value="C:cytoskeleton"/>
    <property type="evidence" value="ECO:0007669"/>
    <property type="project" value="TreeGrafter"/>
</dbReference>
<reference evidence="2 3" key="1">
    <citation type="submission" date="2018-11" db="EMBL/GenBank/DDBJ databases">
        <authorList>
            <consortium name="Pathogen Informatics"/>
        </authorList>
    </citation>
    <scope>NUCLEOTIDE SEQUENCE [LARGE SCALE GENOMIC DNA]</scope>
</reference>
<accession>A0A3P7EB50</accession>
<dbReference type="InParanoid" id="A0A3P7EB50"/>
<dbReference type="GO" id="GO:0030866">
    <property type="term" value="P:cortical actin cytoskeleton organization"/>
    <property type="evidence" value="ECO:0007669"/>
    <property type="project" value="TreeGrafter"/>
</dbReference>
<proteinExistence type="predicted"/>
<dbReference type="InterPro" id="IPR011989">
    <property type="entry name" value="ARM-like"/>
</dbReference>
<dbReference type="Proteomes" id="UP000270924">
    <property type="component" value="Unassembled WGS sequence"/>
</dbReference>
<organism evidence="2 3">
    <name type="scientific">Wuchereria bancrofti</name>
    <dbReference type="NCBI Taxonomy" id="6293"/>
    <lineage>
        <taxon>Eukaryota</taxon>
        <taxon>Metazoa</taxon>
        <taxon>Ecdysozoa</taxon>
        <taxon>Nematoda</taxon>
        <taxon>Chromadorea</taxon>
        <taxon>Rhabditida</taxon>
        <taxon>Spirurina</taxon>
        <taxon>Spiruromorpha</taxon>
        <taxon>Filarioidea</taxon>
        <taxon>Onchocercidae</taxon>
        <taxon>Wuchereria</taxon>
    </lineage>
</organism>
<dbReference type="Pfam" id="PF24959">
    <property type="entry name" value="FH3_FHOD1-3"/>
    <property type="match status" value="1"/>
</dbReference>
<evidence type="ECO:0000259" key="1">
    <source>
        <dbReference type="Pfam" id="PF24959"/>
    </source>
</evidence>
<keyword evidence="3" id="KW-1185">Reference proteome</keyword>
<dbReference type="PANTHER" id="PTHR45920:SF4">
    <property type="entry name" value="FORMIN HOMOLOGY 2 DOMAIN CONTAINING, ISOFORM I"/>
    <property type="match status" value="1"/>
</dbReference>
<dbReference type="OrthoDB" id="9806920at2759"/>
<dbReference type="InterPro" id="IPR016024">
    <property type="entry name" value="ARM-type_fold"/>
</dbReference>
<dbReference type="AlphaFoldDB" id="A0A3P7EB50"/>
<gene>
    <name evidence="2" type="ORF">WBA_LOCUS6645</name>
</gene>
<dbReference type="Gene3D" id="1.25.10.10">
    <property type="entry name" value="Leucine-rich Repeat Variant"/>
    <property type="match status" value="1"/>
</dbReference>
<feature type="domain" description="FHOD1/3-like FH3" evidence="1">
    <location>
        <begin position="3"/>
        <end position="80"/>
    </location>
</feature>
<evidence type="ECO:0000313" key="2">
    <source>
        <dbReference type="EMBL" id="VDM13259.1"/>
    </source>
</evidence>
<evidence type="ECO:0000313" key="3">
    <source>
        <dbReference type="Proteomes" id="UP000270924"/>
    </source>
</evidence>
<dbReference type="GO" id="GO:0005737">
    <property type="term" value="C:cytoplasm"/>
    <property type="evidence" value="ECO:0007669"/>
    <property type="project" value="TreeGrafter"/>
</dbReference>
<dbReference type="InterPro" id="IPR056771">
    <property type="entry name" value="FH3_FHOD1-3-like"/>
</dbReference>
<dbReference type="SUPFAM" id="SSF48371">
    <property type="entry name" value="ARM repeat"/>
    <property type="match status" value="1"/>
</dbReference>
<dbReference type="PANTHER" id="PTHR45920">
    <property type="entry name" value="FORMIN HOMOLOGY 2 DOMAIN CONTAINING, ISOFORM I"/>
    <property type="match status" value="1"/>
</dbReference>
<name>A0A3P7EB50_WUCBA</name>